<dbReference type="PIRSF" id="PIRSF029548">
    <property type="entry name" value="UCP029548"/>
    <property type="match status" value="1"/>
</dbReference>
<dbReference type="PANTHER" id="PTHR33495">
    <property type="entry name" value="ANTI-SIGMA FACTOR ANTAGONIST TM_1081-RELATED-RELATED"/>
    <property type="match status" value="1"/>
</dbReference>
<dbReference type="InterPro" id="IPR014557">
    <property type="entry name" value="UCP029548_STAS-type"/>
</dbReference>
<dbReference type="EMBL" id="JAXOJX010000121">
    <property type="protein sequence ID" value="MDZ5461518.1"/>
    <property type="molecule type" value="Genomic_DNA"/>
</dbReference>
<dbReference type="PROSITE" id="PS50801">
    <property type="entry name" value="STAS"/>
    <property type="match status" value="1"/>
</dbReference>
<dbReference type="InterPro" id="IPR036513">
    <property type="entry name" value="STAS_dom_sf"/>
</dbReference>
<reference evidence="2 3" key="1">
    <citation type="submission" date="2023-11" db="EMBL/GenBank/DDBJ databases">
        <title>Draft genome of Azohydromonas lata strain H1 (DSM1123), a polyhydroxyalkanoate producer.</title>
        <authorList>
            <person name="Traversa D."/>
            <person name="D'Addabbo P."/>
            <person name="Pazzani C."/>
            <person name="Manzari C."/>
            <person name="Chiara M."/>
            <person name="Scrascia M."/>
        </authorList>
    </citation>
    <scope>NUCLEOTIDE SEQUENCE [LARGE SCALE GENOMIC DNA]</scope>
    <source>
        <strain evidence="2 3">H1</strain>
    </source>
</reference>
<protein>
    <submittedName>
        <fullName evidence="2">STAS domain-containing protein</fullName>
    </submittedName>
</protein>
<evidence type="ECO:0000313" key="3">
    <source>
        <dbReference type="Proteomes" id="UP001293718"/>
    </source>
</evidence>
<sequence length="177" mass="19297">MPEGRILHAERDGIHVLRLLGEVRYPLAPALDAWLRRLFEGEAPRGFVIDLAQTQAIDSTHLGLLARVAKRLRQAGAPRAVIVTGRPDITEVLLSMGFDEEFQLVDAQGRPAAAALGGEGETVAEDSGDDADDHAMADTVLDAHRALMELNERNREQFADVVAALEMDQAQRGEKLV</sequence>
<accession>A0ABU5IRK8</accession>
<dbReference type="Gene3D" id="3.30.750.24">
    <property type="entry name" value="STAS domain"/>
    <property type="match status" value="1"/>
</dbReference>
<evidence type="ECO:0000313" key="2">
    <source>
        <dbReference type="EMBL" id="MDZ5461518.1"/>
    </source>
</evidence>
<dbReference type="CDD" id="cd07043">
    <property type="entry name" value="STAS_anti-anti-sigma_factors"/>
    <property type="match status" value="1"/>
</dbReference>
<organism evidence="2 3">
    <name type="scientific">Azohydromonas lata</name>
    <dbReference type="NCBI Taxonomy" id="45677"/>
    <lineage>
        <taxon>Bacteria</taxon>
        <taxon>Pseudomonadati</taxon>
        <taxon>Pseudomonadota</taxon>
        <taxon>Betaproteobacteria</taxon>
        <taxon>Burkholderiales</taxon>
        <taxon>Sphaerotilaceae</taxon>
        <taxon>Azohydromonas</taxon>
    </lineage>
</organism>
<name>A0ABU5IRK8_9BURK</name>
<dbReference type="RefSeq" id="WP_066330964.1">
    <property type="nucleotide sequence ID" value="NZ_JAXOJX010000121.1"/>
</dbReference>
<keyword evidence="3" id="KW-1185">Reference proteome</keyword>
<evidence type="ECO:0000259" key="1">
    <source>
        <dbReference type="PROSITE" id="PS50801"/>
    </source>
</evidence>
<dbReference type="InterPro" id="IPR002645">
    <property type="entry name" value="STAS_dom"/>
</dbReference>
<dbReference type="SUPFAM" id="SSF52091">
    <property type="entry name" value="SpoIIaa-like"/>
    <property type="match status" value="1"/>
</dbReference>
<dbReference type="Proteomes" id="UP001293718">
    <property type="component" value="Unassembled WGS sequence"/>
</dbReference>
<feature type="domain" description="STAS" evidence="1">
    <location>
        <begin position="12"/>
        <end position="100"/>
    </location>
</feature>
<proteinExistence type="predicted"/>
<comment type="caution">
    <text evidence="2">The sequence shown here is derived from an EMBL/GenBank/DDBJ whole genome shotgun (WGS) entry which is preliminary data.</text>
</comment>
<dbReference type="PANTHER" id="PTHR33495:SF2">
    <property type="entry name" value="ANTI-SIGMA FACTOR ANTAGONIST TM_1081-RELATED"/>
    <property type="match status" value="1"/>
</dbReference>
<dbReference type="Pfam" id="PF01740">
    <property type="entry name" value="STAS"/>
    <property type="match status" value="1"/>
</dbReference>
<gene>
    <name evidence="2" type="ORF">SM757_33580</name>
</gene>